<dbReference type="InterPro" id="IPR003593">
    <property type="entry name" value="AAA+_ATPase"/>
</dbReference>
<sequence>MSAPAAMRRSVVLIEDDAVLGESLTQRLALEGIDVWWARSAAEGEALLRRRRPTMIVCDIRLPDGDGESLLTHLMPQLGGTPIVVVTAYGDVGQAVRMLRAGADDYVEKPFPAQLLIDKLDAFAAWSPPAEPPPDAAGWASPSMQTLRRHLLKLGRVDTTVLLVGESGAGKEVAARVLHEAGPRAAAPFLAVNCAAIPSDLLESQIFGHERGAFTGANERQIGLAERAAGGTLFLDEVAELAPPSQAKLLRLLQERRFTRLGGREELALGARIVAATNADLRARVAEGRFRDDLYYRLAVVELQVPPLRQRPEDVEELAAHFLRHFARSLGRDVPALDAEALGALLHHGWPGNVRELRNRIERALVLAESQRLGVADLFPERQAQEAPPLSLAAAREAAEREHIRRILARCGGRIGDAAQILGVSRTTLWERMRRLGIKD</sequence>
<dbReference type="InterPro" id="IPR011006">
    <property type="entry name" value="CheY-like_superfamily"/>
</dbReference>
<dbReference type="Pfam" id="PF25601">
    <property type="entry name" value="AAA_lid_14"/>
    <property type="match status" value="1"/>
</dbReference>
<dbReference type="InterPro" id="IPR058031">
    <property type="entry name" value="AAA_lid_NorR"/>
</dbReference>
<evidence type="ECO:0000256" key="3">
    <source>
        <dbReference type="ARBA" id="ARBA00023012"/>
    </source>
</evidence>
<dbReference type="Pfam" id="PF00072">
    <property type="entry name" value="Response_reg"/>
    <property type="match status" value="1"/>
</dbReference>
<dbReference type="Pfam" id="PF00158">
    <property type="entry name" value="Sigma54_activat"/>
    <property type="match status" value="1"/>
</dbReference>
<proteinExistence type="predicted"/>
<dbReference type="PANTHER" id="PTHR32071:SF117">
    <property type="entry name" value="PTS-DEPENDENT DIHYDROXYACETONE KINASE OPERON REGULATORY PROTEIN-RELATED"/>
    <property type="match status" value="1"/>
</dbReference>
<dbReference type="InterPro" id="IPR002197">
    <property type="entry name" value="HTH_Fis"/>
</dbReference>
<keyword evidence="12" id="KW-1185">Reference proteome</keyword>
<keyword evidence="6" id="KW-0010">Activator</keyword>
<keyword evidence="3" id="KW-0902">Two-component regulatory system</keyword>
<feature type="domain" description="Response regulatory" evidence="10">
    <location>
        <begin position="10"/>
        <end position="124"/>
    </location>
</feature>
<evidence type="ECO:0000313" key="12">
    <source>
        <dbReference type="Proteomes" id="UP000597507"/>
    </source>
</evidence>
<dbReference type="GO" id="GO:0006355">
    <property type="term" value="P:regulation of DNA-templated transcription"/>
    <property type="evidence" value="ECO:0007669"/>
    <property type="project" value="InterPro"/>
</dbReference>
<dbReference type="InterPro" id="IPR027417">
    <property type="entry name" value="P-loop_NTPase"/>
</dbReference>
<keyword evidence="5" id="KW-0238">DNA-binding</keyword>
<dbReference type="FunFam" id="3.40.50.300:FF:000006">
    <property type="entry name" value="DNA-binding transcriptional regulator NtrC"/>
    <property type="match status" value="1"/>
</dbReference>
<evidence type="ECO:0000256" key="1">
    <source>
        <dbReference type="ARBA" id="ARBA00022741"/>
    </source>
</evidence>
<keyword evidence="1" id="KW-0547">Nucleotide-binding</keyword>
<evidence type="ECO:0000256" key="6">
    <source>
        <dbReference type="ARBA" id="ARBA00023159"/>
    </source>
</evidence>
<dbReference type="Pfam" id="PF02954">
    <property type="entry name" value="HTH_8"/>
    <property type="match status" value="1"/>
</dbReference>
<dbReference type="Gene3D" id="3.40.50.300">
    <property type="entry name" value="P-loop containing nucleotide triphosphate hydrolases"/>
    <property type="match status" value="1"/>
</dbReference>
<dbReference type="GO" id="GO:0005524">
    <property type="term" value="F:ATP binding"/>
    <property type="evidence" value="ECO:0007669"/>
    <property type="project" value="UniProtKB-KW"/>
</dbReference>
<reference evidence="11 12" key="1">
    <citation type="journal article" date="2014" name="Int. J. Syst. Evol. Microbiol.">
        <title>Complete genome sequence of Corynebacterium casei LMG S-19264T (=DSM 44701T), isolated from a smear-ripened cheese.</title>
        <authorList>
            <consortium name="US DOE Joint Genome Institute (JGI-PGF)"/>
            <person name="Walter F."/>
            <person name="Albersmeier A."/>
            <person name="Kalinowski J."/>
            <person name="Ruckert C."/>
        </authorList>
    </citation>
    <scope>NUCLEOTIDE SEQUENCE [LARGE SCALE GENOMIC DNA]</scope>
    <source>
        <strain evidence="11 12">CGMCC 1.16330</strain>
    </source>
</reference>
<dbReference type="AlphaFoldDB" id="A0A8J2Z873"/>
<keyword evidence="8" id="KW-0597">Phosphoprotein</keyword>
<dbReference type="InterPro" id="IPR001789">
    <property type="entry name" value="Sig_transdc_resp-reg_receiver"/>
</dbReference>
<evidence type="ECO:0000256" key="2">
    <source>
        <dbReference type="ARBA" id="ARBA00022840"/>
    </source>
</evidence>
<dbReference type="PANTHER" id="PTHR32071">
    <property type="entry name" value="TRANSCRIPTIONAL REGULATORY PROTEIN"/>
    <property type="match status" value="1"/>
</dbReference>
<accession>A0A8J2Z873</accession>
<dbReference type="Proteomes" id="UP000597507">
    <property type="component" value="Unassembled WGS sequence"/>
</dbReference>
<comment type="caution">
    <text evidence="11">The sequence shown here is derived from an EMBL/GenBank/DDBJ whole genome shotgun (WGS) entry which is preliminary data.</text>
</comment>
<keyword evidence="7" id="KW-0804">Transcription</keyword>
<dbReference type="SUPFAM" id="SSF46689">
    <property type="entry name" value="Homeodomain-like"/>
    <property type="match status" value="1"/>
</dbReference>
<dbReference type="PROSITE" id="PS00676">
    <property type="entry name" value="SIGMA54_INTERACT_2"/>
    <property type="match status" value="1"/>
</dbReference>
<evidence type="ECO:0000256" key="8">
    <source>
        <dbReference type="PROSITE-ProRule" id="PRU00169"/>
    </source>
</evidence>
<feature type="domain" description="Sigma-54 factor interaction" evidence="9">
    <location>
        <begin position="141"/>
        <end position="366"/>
    </location>
</feature>
<dbReference type="CDD" id="cd00009">
    <property type="entry name" value="AAA"/>
    <property type="match status" value="1"/>
</dbReference>
<feature type="modified residue" description="4-aspartylphosphate" evidence="8">
    <location>
        <position position="59"/>
    </location>
</feature>
<evidence type="ECO:0000259" key="10">
    <source>
        <dbReference type="PROSITE" id="PS50110"/>
    </source>
</evidence>
<dbReference type="GO" id="GO:0000160">
    <property type="term" value="P:phosphorelay signal transduction system"/>
    <property type="evidence" value="ECO:0007669"/>
    <property type="project" value="UniProtKB-KW"/>
</dbReference>
<dbReference type="PRINTS" id="PR01590">
    <property type="entry name" value="HTHFIS"/>
</dbReference>
<keyword evidence="4" id="KW-0805">Transcription regulation</keyword>
<dbReference type="PROSITE" id="PS50110">
    <property type="entry name" value="RESPONSE_REGULATORY"/>
    <property type="match status" value="1"/>
</dbReference>
<protein>
    <submittedName>
        <fullName evidence="11">Sigma-54-dependent Fis family transcriptional regulator</fullName>
    </submittedName>
</protein>
<dbReference type="SUPFAM" id="SSF52172">
    <property type="entry name" value="CheY-like"/>
    <property type="match status" value="1"/>
</dbReference>
<evidence type="ECO:0000256" key="7">
    <source>
        <dbReference type="ARBA" id="ARBA00023163"/>
    </source>
</evidence>
<dbReference type="SUPFAM" id="SSF52540">
    <property type="entry name" value="P-loop containing nucleoside triphosphate hydrolases"/>
    <property type="match status" value="1"/>
</dbReference>
<dbReference type="PROSITE" id="PS50045">
    <property type="entry name" value="SIGMA54_INTERACT_4"/>
    <property type="match status" value="1"/>
</dbReference>
<dbReference type="GO" id="GO:0043565">
    <property type="term" value="F:sequence-specific DNA binding"/>
    <property type="evidence" value="ECO:0007669"/>
    <property type="project" value="InterPro"/>
</dbReference>
<evidence type="ECO:0000256" key="4">
    <source>
        <dbReference type="ARBA" id="ARBA00023015"/>
    </source>
</evidence>
<dbReference type="EMBL" id="BMKS01000001">
    <property type="protein sequence ID" value="GGG18708.1"/>
    <property type="molecule type" value="Genomic_DNA"/>
</dbReference>
<dbReference type="RefSeq" id="WP_188897828.1">
    <property type="nucleotide sequence ID" value="NZ_BMKS01000001.1"/>
</dbReference>
<evidence type="ECO:0000259" key="9">
    <source>
        <dbReference type="PROSITE" id="PS50045"/>
    </source>
</evidence>
<dbReference type="SMART" id="SM00382">
    <property type="entry name" value="AAA"/>
    <property type="match status" value="1"/>
</dbReference>
<dbReference type="PROSITE" id="PS00688">
    <property type="entry name" value="SIGMA54_INTERACT_3"/>
    <property type="match status" value="1"/>
</dbReference>
<gene>
    <name evidence="11" type="primary">pilR</name>
    <name evidence="11" type="ORF">GCM10010964_03720</name>
</gene>
<dbReference type="InterPro" id="IPR025944">
    <property type="entry name" value="Sigma_54_int_dom_CS"/>
</dbReference>
<dbReference type="SMART" id="SM00448">
    <property type="entry name" value="REC"/>
    <property type="match status" value="1"/>
</dbReference>
<evidence type="ECO:0000256" key="5">
    <source>
        <dbReference type="ARBA" id="ARBA00023125"/>
    </source>
</evidence>
<dbReference type="InterPro" id="IPR025943">
    <property type="entry name" value="Sigma_54_int_dom_ATP-bd_2"/>
</dbReference>
<dbReference type="Gene3D" id="1.10.10.60">
    <property type="entry name" value="Homeodomain-like"/>
    <property type="match status" value="1"/>
</dbReference>
<dbReference type="Gene3D" id="1.10.8.60">
    <property type="match status" value="1"/>
</dbReference>
<dbReference type="InterPro" id="IPR002078">
    <property type="entry name" value="Sigma_54_int"/>
</dbReference>
<evidence type="ECO:0000313" key="11">
    <source>
        <dbReference type="EMBL" id="GGG18708.1"/>
    </source>
</evidence>
<dbReference type="Gene3D" id="3.40.50.2300">
    <property type="match status" value="1"/>
</dbReference>
<organism evidence="11 12">
    <name type="scientific">Caldovatus sediminis</name>
    <dbReference type="NCBI Taxonomy" id="2041189"/>
    <lineage>
        <taxon>Bacteria</taxon>
        <taxon>Pseudomonadati</taxon>
        <taxon>Pseudomonadota</taxon>
        <taxon>Alphaproteobacteria</taxon>
        <taxon>Acetobacterales</taxon>
        <taxon>Roseomonadaceae</taxon>
        <taxon>Caldovatus</taxon>
    </lineage>
</organism>
<keyword evidence="2" id="KW-0067">ATP-binding</keyword>
<dbReference type="InterPro" id="IPR009057">
    <property type="entry name" value="Homeodomain-like_sf"/>
</dbReference>
<name>A0A8J2Z873_9PROT</name>